<feature type="region of interest" description="Disordered" evidence="1">
    <location>
        <begin position="58"/>
        <end position="106"/>
    </location>
</feature>
<organism evidence="2 3">
    <name type="scientific">Mesorhabditis belari</name>
    <dbReference type="NCBI Taxonomy" id="2138241"/>
    <lineage>
        <taxon>Eukaryota</taxon>
        <taxon>Metazoa</taxon>
        <taxon>Ecdysozoa</taxon>
        <taxon>Nematoda</taxon>
        <taxon>Chromadorea</taxon>
        <taxon>Rhabditida</taxon>
        <taxon>Rhabditina</taxon>
        <taxon>Rhabditomorpha</taxon>
        <taxon>Rhabditoidea</taxon>
        <taxon>Rhabditidae</taxon>
        <taxon>Mesorhabditinae</taxon>
        <taxon>Mesorhabditis</taxon>
    </lineage>
</organism>
<name>A0AAF3FU26_9BILA</name>
<evidence type="ECO:0000256" key="1">
    <source>
        <dbReference type="SAM" id="MobiDB-lite"/>
    </source>
</evidence>
<accession>A0AAF3FU26</accession>
<sequence>MSYDDINRPVIAPHRGFNAKAREVLLDPPMKGFTGMPTKSNSDFDLLSRKLKGQSFGFRGRKSGLIKSTSASTPKTQSSNSSVGDPKDKVEFDGIGEPPKVAKSQTHKLIGEIGKTRSASDVFRANGHYVDKKLFRTFQQDNVMRMPSMDSDLESIGAYRSLTGDDAVSPHPGDLPGSKAQRTEMEEKRKTVKSWLDKVE</sequence>
<keyword evidence="2" id="KW-1185">Reference proteome</keyword>
<feature type="compositionally biased region" description="Polar residues" evidence="1">
    <location>
        <begin position="66"/>
        <end position="83"/>
    </location>
</feature>
<dbReference type="Proteomes" id="UP000887575">
    <property type="component" value="Unassembled WGS sequence"/>
</dbReference>
<dbReference type="WBParaSite" id="MBELARI_LOCUS9375">
    <property type="protein sequence ID" value="MBELARI_LOCUS9375"/>
    <property type="gene ID" value="MBELARI_LOCUS9375"/>
</dbReference>
<feature type="compositionally biased region" description="Basic and acidic residues" evidence="1">
    <location>
        <begin position="181"/>
        <end position="200"/>
    </location>
</feature>
<dbReference type="AlphaFoldDB" id="A0AAF3FU26"/>
<feature type="region of interest" description="Disordered" evidence="1">
    <location>
        <begin position="161"/>
        <end position="200"/>
    </location>
</feature>
<evidence type="ECO:0000313" key="3">
    <source>
        <dbReference type="WBParaSite" id="MBELARI_LOCUS9375"/>
    </source>
</evidence>
<proteinExistence type="predicted"/>
<reference evidence="3" key="1">
    <citation type="submission" date="2024-02" db="UniProtKB">
        <authorList>
            <consortium name="WormBaseParasite"/>
        </authorList>
    </citation>
    <scope>IDENTIFICATION</scope>
</reference>
<evidence type="ECO:0000313" key="2">
    <source>
        <dbReference type="Proteomes" id="UP000887575"/>
    </source>
</evidence>
<protein>
    <submittedName>
        <fullName evidence="3">Uncharacterized protein</fullName>
    </submittedName>
</protein>